<feature type="signal peptide" evidence="4">
    <location>
        <begin position="1"/>
        <end position="25"/>
    </location>
</feature>
<dbReference type="RefSeq" id="XP_056689434.1">
    <property type="nucleotide sequence ID" value="XM_056833456.1"/>
</dbReference>
<dbReference type="GeneID" id="110793637"/>
<name>A0ABM3R1D5_SPIOL</name>
<keyword evidence="2" id="KW-0964">Secreted</keyword>
<sequence length="104" mass="11682">MENSSTFKLVFFAILLLNFSVSTLARIQPTTIMVEQLNDAHNKNIMTSLGTRKLELLKMVGGDEDEHECGGRGAYCKNDEDCCPGRTCREDDDQDYYTGFTTCV</sequence>
<reference evidence="5" key="1">
    <citation type="journal article" date="2021" name="Nat. Commun.">
        <title>Genomic analyses provide insights into spinach domestication and the genetic basis of agronomic traits.</title>
        <authorList>
            <person name="Cai X."/>
            <person name="Sun X."/>
            <person name="Xu C."/>
            <person name="Sun H."/>
            <person name="Wang X."/>
            <person name="Ge C."/>
            <person name="Zhang Z."/>
            <person name="Wang Q."/>
            <person name="Fei Z."/>
            <person name="Jiao C."/>
            <person name="Wang Q."/>
        </authorList>
    </citation>
    <scope>NUCLEOTIDE SEQUENCE [LARGE SCALE GENOMIC DNA]</scope>
    <source>
        <strain evidence="5">cv. Varoflay</strain>
    </source>
</reference>
<proteinExistence type="predicted"/>
<keyword evidence="5" id="KW-1185">Reference proteome</keyword>
<protein>
    <submittedName>
        <fullName evidence="6">Uncharacterized protein</fullName>
    </submittedName>
</protein>
<organism evidence="5 6">
    <name type="scientific">Spinacia oleracea</name>
    <name type="common">Spinach</name>
    <dbReference type="NCBI Taxonomy" id="3562"/>
    <lineage>
        <taxon>Eukaryota</taxon>
        <taxon>Viridiplantae</taxon>
        <taxon>Streptophyta</taxon>
        <taxon>Embryophyta</taxon>
        <taxon>Tracheophyta</taxon>
        <taxon>Spermatophyta</taxon>
        <taxon>Magnoliopsida</taxon>
        <taxon>eudicotyledons</taxon>
        <taxon>Gunneridae</taxon>
        <taxon>Pentapetalae</taxon>
        <taxon>Caryophyllales</taxon>
        <taxon>Chenopodiaceae</taxon>
        <taxon>Chenopodioideae</taxon>
        <taxon>Anserineae</taxon>
        <taxon>Spinacia</taxon>
    </lineage>
</organism>
<comment type="subcellular location">
    <subcellularLocation>
        <location evidence="1">Secreted</location>
    </subcellularLocation>
</comment>
<dbReference type="Pfam" id="PF07740">
    <property type="entry name" value="Toxin_12"/>
    <property type="match status" value="1"/>
</dbReference>
<keyword evidence="4" id="KW-0732">Signal</keyword>
<accession>A0ABM3R1D5</accession>
<dbReference type="Proteomes" id="UP000813463">
    <property type="component" value="Chromosome 6"/>
</dbReference>
<gene>
    <name evidence="6" type="primary">LOC110793637</name>
</gene>
<evidence type="ECO:0000256" key="2">
    <source>
        <dbReference type="ARBA" id="ARBA00022525"/>
    </source>
</evidence>
<keyword evidence="3" id="KW-1015">Disulfide bond</keyword>
<evidence type="ECO:0000256" key="3">
    <source>
        <dbReference type="ARBA" id="ARBA00023157"/>
    </source>
</evidence>
<evidence type="ECO:0000256" key="4">
    <source>
        <dbReference type="SAM" id="SignalP"/>
    </source>
</evidence>
<dbReference type="InterPro" id="IPR011696">
    <property type="entry name" value="Huwentoxin-1"/>
</dbReference>
<reference evidence="6" key="2">
    <citation type="submission" date="2025-08" db="UniProtKB">
        <authorList>
            <consortium name="RefSeq"/>
        </authorList>
    </citation>
    <scope>IDENTIFICATION</scope>
    <source>
        <tissue evidence="6">Leaf</tissue>
    </source>
</reference>
<evidence type="ECO:0000313" key="6">
    <source>
        <dbReference type="RefSeq" id="XP_056689434.1"/>
    </source>
</evidence>
<evidence type="ECO:0000256" key="1">
    <source>
        <dbReference type="ARBA" id="ARBA00004613"/>
    </source>
</evidence>
<evidence type="ECO:0000313" key="5">
    <source>
        <dbReference type="Proteomes" id="UP000813463"/>
    </source>
</evidence>
<feature type="chain" id="PRO_5045350875" evidence="4">
    <location>
        <begin position="26"/>
        <end position="104"/>
    </location>
</feature>